<feature type="transmembrane region" description="Helical" evidence="5">
    <location>
        <begin position="363"/>
        <end position="381"/>
    </location>
</feature>
<dbReference type="SUPFAM" id="SSF56784">
    <property type="entry name" value="HAD-like"/>
    <property type="match status" value="1"/>
</dbReference>
<feature type="transmembrane region" description="Helical" evidence="5">
    <location>
        <begin position="244"/>
        <end position="263"/>
    </location>
</feature>
<evidence type="ECO:0000313" key="7">
    <source>
        <dbReference type="Proteomes" id="UP000183315"/>
    </source>
</evidence>
<feature type="transmembrane region" description="Helical" evidence="5">
    <location>
        <begin position="401"/>
        <end position="429"/>
    </location>
</feature>
<accession>A0A1H6YJ87</accession>
<dbReference type="GO" id="GO:0016020">
    <property type="term" value="C:membrane"/>
    <property type="evidence" value="ECO:0007669"/>
    <property type="project" value="UniProtKB-SubCell"/>
</dbReference>
<feature type="transmembrane region" description="Helical" evidence="5">
    <location>
        <begin position="441"/>
        <end position="458"/>
    </location>
</feature>
<reference evidence="7" key="1">
    <citation type="submission" date="2016-10" db="EMBL/GenBank/DDBJ databases">
        <authorList>
            <person name="Varghese N."/>
        </authorList>
    </citation>
    <scope>NUCLEOTIDE SEQUENCE [LARGE SCALE GENOMIC DNA]</scope>
    <source>
        <strain evidence="7">DSM 24868</strain>
    </source>
</reference>
<comment type="subcellular location">
    <subcellularLocation>
        <location evidence="1">Membrane</location>
        <topology evidence="1">Multi-pass membrane protein</topology>
    </subcellularLocation>
</comment>
<organism evidence="6 7">
    <name type="scientific">Demequina mangrovi</name>
    <dbReference type="NCBI Taxonomy" id="1043493"/>
    <lineage>
        <taxon>Bacteria</taxon>
        <taxon>Bacillati</taxon>
        <taxon>Actinomycetota</taxon>
        <taxon>Actinomycetes</taxon>
        <taxon>Micrococcales</taxon>
        <taxon>Demequinaceae</taxon>
        <taxon>Demequina</taxon>
    </lineage>
</organism>
<dbReference type="Gene3D" id="3.40.50.1000">
    <property type="entry name" value="HAD superfamily/HAD-like"/>
    <property type="match status" value="1"/>
</dbReference>
<feature type="transmembrane region" description="Helical" evidence="5">
    <location>
        <begin position="478"/>
        <end position="496"/>
    </location>
</feature>
<dbReference type="AlphaFoldDB" id="A0A1H6YJ87"/>
<dbReference type="InterPro" id="IPR000537">
    <property type="entry name" value="UbiA_prenyltransferase"/>
</dbReference>
<dbReference type="Proteomes" id="UP000183315">
    <property type="component" value="Unassembled WGS sequence"/>
</dbReference>
<proteinExistence type="predicted"/>
<dbReference type="eggNOG" id="COG0382">
    <property type="taxonomic scope" value="Bacteria"/>
</dbReference>
<protein>
    <submittedName>
        <fullName evidence="6">4-hydroxybenzoate polyprenyltransferase</fullName>
    </submittedName>
</protein>
<keyword evidence="7" id="KW-1185">Reference proteome</keyword>
<evidence type="ECO:0000256" key="3">
    <source>
        <dbReference type="ARBA" id="ARBA00022989"/>
    </source>
</evidence>
<dbReference type="CDD" id="cd13963">
    <property type="entry name" value="PT_UbiA_2"/>
    <property type="match status" value="1"/>
</dbReference>
<keyword evidence="4 5" id="KW-0472">Membrane</keyword>
<dbReference type="InterPro" id="IPR023214">
    <property type="entry name" value="HAD_sf"/>
</dbReference>
<evidence type="ECO:0000313" key="6">
    <source>
        <dbReference type="EMBL" id="SEJ39884.1"/>
    </source>
</evidence>
<dbReference type="Pfam" id="PF01040">
    <property type="entry name" value="UbiA"/>
    <property type="match status" value="1"/>
</dbReference>
<evidence type="ECO:0000256" key="4">
    <source>
        <dbReference type="ARBA" id="ARBA00023136"/>
    </source>
</evidence>
<dbReference type="RefSeq" id="WP_052405612.1">
    <property type="nucleotide sequence ID" value="NZ_BBLU01000004.1"/>
</dbReference>
<dbReference type="InterPro" id="IPR036412">
    <property type="entry name" value="HAD-like_sf"/>
</dbReference>
<dbReference type="NCBIfam" id="NF006088">
    <property type="entry name" value="PRK08238.1"/>
    <property type="match status" value="1"/>
</dbReference>
<keyword evidence="6" id="KW-0808">Transferase</keyword>
<name>A0A1H6YJ87_9MICO</name>
<feature type="transmembrane region" description="Helical" evidence="5">
    <location>
        <begin position="284"/>
        <end position="305"/>
    </location>
</feature>
<dbReference type="GO" id="GO:0016765">
    <property type="term" value="F:transferase activity, transferring alkyl or aryl (other than methyl) groups"/>
    <property type="evidence" value="ECO:0007669"/>
    <property type="project" value="InterPro"/>
</dbReference>
<dbReference type="Gene3D" id="1.10.357.140">
    <property type="entry name" value="UbiA prenyltransferase"/>
    <property type="match status" value="1"/>
</dbReference>
<dbReference type="EMBL" id="FNZI01000003">
    <property type="protein sequence ID" value="SEJ39884.1"/>
    <property type="molecule type" value="Genomic_DNA"/>
</dbReference>
<sequence>MKNARPAEALLAAQREDFGRDGEERAAVPLCVDLDGTLIATDVLHEGLGWIATHDPLALLRVPGWWRRGRQHVKSRVAALADVPAVDLPLRPEVVELIRRASADGRQVIVVTAAADEAVQDLAAVVPGVSEVVGSTERRGNLSGERKAAYLVDRFGPGGFDYVGDSSADLAVWATARSAFAVAPSSAVARRLDALDVDATVLPAKSSAPRSWLRQIRLHQAAKNALVFAPLVLAHEIFDLGLLGRALAMAVAFTMLASATYIWNDLHDLADDRAHPSKRFRPLAAGDIGILPALAAALALTLGALALGFALGLPSLAILLAYLSLTLWYSARLKRMIVADAIALAALFTLRILGGAAATALEVTIWLILVSTFLFFSLSLMKRYSEYVKYEIESSPGRGYFATDAATLQMLGVGSALVSALVMGLYVASDDVVAHYSTPELLWAVVPLLLYWVSRLWILTGRGHIDDDPVLYAIKERASQVVGLAIVIVLVAATVVDLG</sequence>
<keyword evidence="3 5" id="KW-1133">Transmembrane helix</keyword>
<evidence type="ECO:0000256" key="1">
    <source>
        <dbReference type="ARBA" id="ARBA00004141"/>
    </source>
</evidence>
<dbReference type="STRING" id="1043493.SAMN05421637_1712"/>
<evidence type="ECO:0000256" key="5">
    <source>
        <dbReference type="SAM" id="Phobius"/>
    </source>
</evidence>
<gene>
    <name evidence="6" type="ORF">SAMN05421637_1712</name>
</gene>
<evidence type="ECO:0000256" key="2">
    <source>
        <dbReference type="ARBA" id="ARBA00022692"/>
    </source>
</evidence>
<keyword evidence="2 5" id="KW-0812">Transmembrane</keyword>
<feature type="transmembrane region" description="Helical" evidence="5">
    <location>
        <begin position="337"/>
        <end position="357"/>
    </location>
</feature>
<feature type="transmembrane region" description="Helical" evidence="5">
    <location>
        <begin position="311"/>
        <end position="330"/>
    </location>
</feature>
<dbReference type="InterPro" id="IPR044878">
    <property type="entry name" value="UbiA_sf"/>
</dbReference>